<dbReference type="GO" id="GO:0015074">
    <property type="term" value="P:DNA integration"/>
    <property type="evidence" value="ECO:0007669"/>
    <property type="project" value="UniProtKB-KW"/>
</dbReference>
<keyword evidence="3 5" id="KW-0238">DNA-binding</keyword>
<keyword evidence="1" id="KW-0159">Chromosome partition</keyword>
<sequence length="283" mass="33204">MQDILDEFRTELQQLGYCKNIVDNYPKHVKALFEHSHQLITTIESHHIEAFYFHLKTVISSRRKKPLSNSYIHSQLFAIRLFFAYLLRTKQLIKTPYTLKIKRSAYKSRAVLSVDQIALLYSNCETLDETMILNLCYGCGLRRTEVEKLSVEDIHLTEKRLYVRSGKGKKRRVIPLTTKLVEDFKLYLITTKKRRENESILLLYPNGKPMSGNKIYTVFSGVLKRSGLDKQGFSLHNLRHSIATHLLENEMTVEMVRDFLGHDLLRTTQIYTKIKPYDFRKLS</sequence>
<gene>
    <name evidence="8" type="ORF">FH779_14170</name>
    <name evidence="9" type="ORF">FH779_14205</name>
</gene>
<dbReference type="InterPro" id="IPR050090">
    <property type="entry name" value="Tyrosine_recombinase_XerCD"/>
</dbReference>
<evidence type="ECO:0000259" key="6">
    <source>
        <dbReference type="PROSITE" id="PS51898"/>
    </source>
</evidence>
<organism evidence="9 10">
    <name type="scientific">Empedobacter falsenii</name>
    <dbReference type="NCBI Taxonomy" id="343874"/>
    <lineage>
        <taxon>Bacteria</taxon>
        <taxon>Pseudomonadati</taxon>
        <taxon>Bacteroidota</taxon>
        <taxon>Flavobacteriia</taxon>
        <taxon>Flavobacteriales</taxon>
        <taxon>Weeksellaceae</taxon>
        <taxon>Empedobacter</taxon>
    </lineage>
</organism>
<dbReference type="EMBL" id="CP040908">
    <property type="protein sequence ID" value="QLL59166.1"/>
    <property type="molecule type" value="Genomic_DNA"/>
</dbReference>
<dbReference type="InterPro" id="IPR010998">
    <property type="entry name" value="Integrase_recombinase_N"/>
</dbReference>
<dbReference type="PANTHER" id="PTHR30349">
    <property type="entry name" value="PHAGE INTEGRASE-RELATED"/>
    <property type="match status" value="1"/>
</dbReference>
<evidence type="ECO:0000256" key="2">
    <source>
        <dbReference type="ARBA" id="ARBA00022908"/>
    </source>
</evidence>
<evidence type="ECO:0000313" key="9">
    <source>
        <dbReference type="EMBL" id="QLL59166.1"/>
    </source>
</evidence>
<dbReference type="InterPro" id="IPR002104">
    <property type="entry name" value="Integrase_catalytic"/>
</dbReference>
<dbReference type="PROSITE" id="PS51900">
    <property type="entry name" value="CB"/>
    <property type="match status" value="1"/>
</dbReference>
<dbReference type="GO" id="GO:0007059">
    <property type="term" value="P:chromosome segregation"/>
    <property type="evidence" value="ECO:0007669"/>
    <property type="project" value="UniProtKB-KW"/>
</dbReference>
<reference evidence="9 10" key="1">
    <citation type="submission" date="2019-06" db="EMBL/GenBank/DDBJ databases">
        <title>Emergence of pandrug resistant Empedobacter falsenii in China.</title>
        <authorList>
            <person name="Dong N."/>
            <person name="Chen S."/>
            <person name="Zhang R."/>
        </authorList>
    </citation>
    <scope>NUCLEOTIDE SEQUENCE [LARGE SCALE GENOMIC DNA]</scope>
    <source>
        <strain evidence="9 10">1681-1</strain>
    </source>
</reference>
<dbReference type="InterPro" id="IPR011010">
    <property type="entry name" value="DNA_brk_join_enz"/>
</dbReference>
<evidence type="ECO:0000256" key="5">
    <source>
        <dbReference type="PROSITE-ProRule" id="PRU01248"/>
    </source>
</evidence>
<dbReference type="SUPFAM" id="SSF56349">
    <property type="entry name" value="DNA breaking-rejoining enzymes"/>
    <property type="match status" value="1"/>
</dbReference>
<feature type="domain" description="Tyr recombinase" evidence="6">
    <location>
        <begin position="107"/>
        <end position="283"/>
    </location>
</feature>
<keyword evidence="2" id="KW-0229">DNA integration</keyword>
<dbReference type="PROSITE" id="PS51898">
    <property type="entry name" value="TYR_RECOMBINASE"/>
    <property type="match status" value="1"/>
</dbReference>
<dbReference type="AlphaFoldDB" id="A0A7H9DWV5"/>
<dbReference type="Proteomes" id="UP000510643">
    <property type="component" value="Chromosome"/>
</dbReference>
<dbReference type="GO" id="GO:0006310">
    <property type="term" value="P:DNA recombination"/>
    <property type="evidence" value="ECO:0007669"/>
    <property type="project" value="UniProtKB-KW"/>
</dbReference>
<dbReference type="PANTHER" id="PTHR30349:SF81">
    <property type="entry name" value="TYROSINE RECOMBINASE XERC"/>
    <property type="match status" value="1"/>
</dbReference>
<evidence type="ECO:0000256" key="3">
    <source>
        <dbReference type="ARBA" id="ARBA00023125"/>
    </source>
</evidence>
<dbReference type="RefSeq" id="WP_180905169.1">
    <property type="nucleotide sequence ID" value="NZ_CP040908.1"/>
</dbReference>
<dbReference type="KEGG" id="efal:FH779_14170"/>
<proteinExistence type="predicted"/>
<evidence type="ECO:0008006" key="11">
    <source>
        <dbReference type="Google" id="ProtNLM"/>
    </source>
</evidence>
<evidence type="ECO:0000313" key="8">
    <source>
        <dbReference type="EMBL" id="QLL59159.1"/>
    </source>
</evidence>
<dbReference type="GeneID" id="78402633"/>
<name>A0A7H9DWV5_9FLAO</name>
<evidence type="ECO:0000313" key="10">
    <source>
        <dbReference type="Proteomes" id="UP000510643"/>
    </source>
</evidence>
<keyword evidence="4" id="KW-0233">DNA recombination</keyword>
<dbReference type="InterPro" id="IPR044068">
    <property type="entry name" value="CB"/>
</dbReference>
<keyword evidence="10" id="KW-1185">Reference proteome</keyword>
<dbReference type="InterPro" id="IPR013762">
    <property type="entry name" value="Integrase-like_cat_sf"/>
</dbReference>
<dbReference type="KEGG" id="efal:FH779_14205"/>
<feature type="domain" description="Core-binding (CB)" evidence="7">
    <location>
        <begin position="1"/>
        <end position="87"/>
    </location>
</feature>
<dbReference type="Pfam" id="PF00589">
    <property type="entry name" value="Phage_integrase"/>
    <property type="match status" value="1"/>
</dbReference>
<dbReference type="Gene3D" id="1.10.150.130">
    <property type="match status" value="1"/>
</dbReference>
<accession>A0A7H9DWV5</accession>
<evidence type="ECO:0000259" key="7">
    <source>
        <dbReference type="PROSITE" id="PS51900"/>
    </source>
</evidence>
<protein>
    <recommendedName>
        <fullName evidence="11">Tyrosine recombinase XerD</fullName>
    </recommendedName>
</protein>
<dbReference type="Gene3D" id="1.10.443.10">
    <property type="entry name" value="Intergrase catalytic core"/>
    <property type="match status" value="1"/>
</dbReference>
<evidence type="ECO:0000256" key="4">
    <source>
        <dbReference type="ARBA" id="ARBA00023172"/>
    </source>
</evidence>
<dbReference type="GO" id="GO:0003677">
    <property type="term" value="F:DNA binding"/>
    <property type="evidence" value="ECO:0007669"/>
    <property type="project" value="UniProtKB-UniRule"/>
</dbReference>
<evidence type="ECO:0000256" key="1">
    <source>
        <dbReference type="ARBA" id="ARBA00022829"/>
    </source>
</evidence>
<dbReference type="EMBL" id="CP040908">
    <property type="protein sequence ID" value="QLL59159.1"/>
    <property type="molecule type" value="Genomic_DNA"/>
</dbReference>